<gene>
    <name evidence="1" type="ORF">K505DRAFT_323712</name>
</gene>
<dbReference type="OrthoDB" id="3744583at2759"/>
<evidence type="ECO:0000313" key="1">
    <source>
        <dbReference type="EMBL" id="KAF2795928.1"/>
    </source>
</evidence>
<evidence type="ECO:0000313" key="2">
    <source>
        <dbReference type="Proteomes" id="UP000799757"/>
    </source>
</evidence>
<dbReference type="AlphaFoldDB" id="A0A6A6XI80"/>
<dbReference type="EMBL" id="MU001844">
    <property type="protein sequence ID" value="KAF2795928.1"/>
    <property type="molecule type" value="Genomic_DNA"/>
</dbReference>
<dbReference type="Proteomes" id="UP000799757">
    <property type="component" value="Unassembled WGS sequence"/>
</dbReference>
<keyword evidence="2" id="KW-1185">Reference proteome</keyword>
<organism evidence="1 2">
    <name type="scientific">Melanomma pulvis-pyrius CBS 109.77</name>
    <dbReference type="NCBI Taxonomy" id="1314802"/>
    <lineage>
        <taxon>Eukaryota</taxon>
        <taxon>Fungi</taxon>
        <taxon>Dikarya</taxon>
        <taxon>Ascomycota</taxon>
        <taxon>Pezizomycotina</taxon>
        <taxon>Dothideomycetes</taxon>
        <taxon>Pleosporomycetidae</taxon>
        <taxon>Pleosporales</taxon>
        <taxon>Melanommataceae</taxon>
        <taxon>Melanomma</taxon>
    </lineage>
</organism>
<name>A0A6A6XI80_9PLEO</name>
<reference evidence="1" key="1">
    <citation type="journal article" date="2020" name="Stud. Mycol.">
        <title>101 Dothideomycetes genomes: a test case for predicting lifestyles and emergence of pathogens.</title>
        <authorList>
            <person name="Haridas S."/>
            <person name="Albert R."/>
            <person name="Binder M."/>
            <person name="Bloem J."/>
            <person name="Labutti K."/>
            <person name="Salamov A."/>
            <person name="Andreopoulos B."/>
            <person name="Baker S."/>
            <person name="Barry K."/>
            <person name="Bills G."/>
            <person name="Bluhm B."/>
            <person name="Cannon C."/>
            <person name="Castanera R."/>
            <person name="Culley D."/>
            <person name="Daum C."/>
            <person name="Ezra D."/>
            <person name="Gonzalez J."/>
            <person name="Henrissat B."/>
            <person name="Kuo A."/>
            <person name="Liang C."/>
            <person name="Lipzen A."/>
            <person name="Lutzoni F."/>
            <person name="Magnuson J."/>
            <person name="Mondo S."/>
            <person name="Nolan M."/>
            <person name="Ohm R."/>
            <person name="Pangilinan J."/>
            <person name="Park H.-J."/>
            <person name="Ramirez L."/>
            <person name="Alfaro M."/>
            <person name="Sun H."/>
            <person name="Tritt A."/>
            <person name="Yoshinaga Y."/>
            <person name="Zwiers L.-H."/>
            <person name="Turgeon B."/>
            <person name="Goodwin S."/>
            <person name="Spatafora J."/>
            <person name="Crous P."/>
            <person name="Grigoriev I."/>
        </authorList>
    </citation>
    <scope>NUCLEOTIDE SEQUENCE</scope>
    <source>
        <strain evidence="1">CBS 109.77</strain>
    </source>
</reference>
<protein>
    <submittedName>
        <fullName evidence="1">Uncharacterized protein</fullName>
    </submittedName>
</protein>
<sequence>MPRIIISSSSSSSSSSFRLCIALLLSIQALCWLLTLLDLFVPGKPLSIFRHSTDILSQLFSRRSSAMLYYKEIRARL</sequence>
<accession>A0A6A6XI80</accession>
<proteinExistence type="predicted"/>